<dbReference type="InterPro" id="IPR046787">
    <property type="entry name" value="DnaT_2"/>
</dbReference>
<sequence>MYCTLEQAEAYFSDFYGIDSEWEYVDPDVKLNLLNRATLAIDSRFGQSFRGEIYDQEQANLFGRTEFVDGNGRTIPENTIPTMLVRATAELALMASQDDDIFGADNRTGIQSESVSVGSVSTSTAYTNNGSFTDETGMISVMLDPLLLSSSRSSFSFGNSSRG</sequence>
<dbReference type="Pfam" id="PF20557">
    <property type="entry name" value="DnaT_2"/>
    <property type="match status" value="1"/>
</dbReference>
<dbReference type="AlphaFoldDB" id="A0A4R2FT97"/>
<evidence type="ECO:0000313" key="3">
    <source>
        <dbReference type="Proteomes" id="UP000049495"/>
    </source>
</evidence>
<gene>
    <name evidence="2" type="ORF">VCR5J5_1440059</name>
</gene>
<reference evidence="3" key="1">
    <citation type="submission" date="2014-06" db="EMBL/GenBank/DDBJ databases">
        <authorList>
            <person name="Le Roux Frederique"/>
        </authorList>
    </citation>
    <scope>NUCLEOTIDE SEQUENCE [LARGE SCALE GENOMIC DNA]</scope>
    <source>
        <strain evidence="3">J5-5</strain>
    </source>
</reference>
<organism evidence="2 3">
    <name type="scientific">Vibrio crassostreae</name>
    <dbReference type="NCBI Taxonomy" id="246167"/>
    <lineage>
        <taxon>Bacteria</taxon>
        <taxon>Pseudomonadati</taxon>
        <taxon>Pseudomonadota</taxon>
        <taxon>Gammaproteobacteria</taxon>
        <taxon>Vibrionales</taxon>
        <taxon>Vibrionaceae</taxon>
        <taxon>Vibrio</taxon>
    </lineage>
</organism>
<dbReference type="Proteomes" id="UP000049495">
    <property type="component" value="Unassembled WGS sequence"/>
</dbReference>
<dbReference type="EMBL" id="CCJV01000051">
    <property type="protein sequence ID" value="CDT08909.1"/>
    <property type="molecule type" value="Genomic_DNA"/>
</dbReference>
<protein>
    <recommendedName>
        <fullName evidence="1">Putative DnaT-like domain-containing protein</fullName>
    </recommendedName>
</protein>
<proteinExistence type="predicted"/>
<accession>A0A4R2FT97</accession>
<dbReference type="RefSeq" id="WP_055318824.1">
    <property type="nucleotide sequence ID" value="NZ_CAWQCV010000131.1"/>
</dbReference>
<evidence type="ECO:0000313" key="2">
    <source>
        <dbReference type="EMBL" id="CDT08909.1"/>
    </source>
</evidence>
<evidence type="ECO:0000259" key="1">
    <source>
        <dbReference type="Pfam" id="PF20557"/>
    </source>
</evidence>
<feature type="domain" description="Putative DnaT-like" evidence="1">
    <location>
        <begin position="2"/>
        <end position="156"/>
    </location>
</feature>
<comment type="caution">
    <text evidence="2">The sequence shown here is derived from an EMBL/GenBank/DDBJ whole genome shotgun (WGS) entry which is preliminary data.</text>
</comment>
<name>A0A4R2FT97_9VIBR</name>